<dbReference type="RefSeq" id="XP_016461968.1">
    <property type="nucleotide sequence ID" value="XM_016606482.1"/>
</dbReference>
<dbReference type="InterPro" id="IPR007527">
    <property type="entry name" value="Znf_SWIM"/>
</dbReference>
<dbReference type="GO" id="GO:0008270">
    <property type="term" value="F:zinc ion binding"/>
    <property type="evidence" value="ECO:0007669"/>
    <property type="project" value="UniProtKB-KW"/>
</dbReference>
<dbReference type="KEGG" id="nta:107785232"/>
<evidence type="ECO:0000256" key="2">
    <source>
        <dbReference type="ARBA" id="ARBA00022771"/>
    </source>
</evidence>
<dbReference type="AlphaFoldDB" id="A0A1S3ZC45"/>
<dbReference type="SMART" id="SM00575">
    <property type="entry name" value="ZnF_PMZ"/>
    <property type="match status" value="1"/>
</dbReference>
<sequence>MTVLPSTEFLHLVIDGQTRNVVRLHERNCTCGRFQLDDIPCPHAMTVIQKFHMDSYKYCSDYYNIDYLLKTYEIPVNPLPDETMWQIPEDVSSQVVLPPKGKIKPGRPKKKRGIGG</sequence>
<dbReference type="InterPro" id="IPR006564">
    <property type="entry name" value="Znf_PMZ"/>
</dbReference>
<reference evidence="7" key="1">
    <citation type="submission" date="2025-08" db="UniProtKB">
        <authorList>
            <consortium name="RefSeq"/>
        </authorList>
    </citation>
    <scope>IDENTIFICATION</scope>
</reference>
<dbReference type="OrthoDB" id="1036089at2759"/>
<gene>
    <name evidence="7" type="primary">LOC107785232</name>
</gene>
<evidence type="ECO:0000256" key="1">
    <source>
        <dbReference type="ARBA" id="ARBA00022723"/>
    </source>
</evidence>
<dbReference type="STRING" id="4097.A0A1S3ZC45"/>
<dbReference type="PROSITE" id="PS50966">
    <property type="entry name" value="ZF_SWIM"/>
    <property type="match status" value="1"/>
</dbReference>
<evidence type="ECO:0000259" key="6">
    <source>
        <dbReference type="PROSITE" id="PS50966"/>
    </source>
</evidence>
<evidence type="ECO:0000256" key="5">
    <source>
        <dbReference type="SAM" id="MobiDB-lite"/>
    </source>
</evidence>
<dbReference type="PaxDb" id="4097-A0A1S3ZC45"/>
<organism evidence="7">
    <name type="scientific">Nicotiana tabacum</name>
    <name type="common">Common tobacco</name>
    <dbReference type="NCBI Taxonomy" id="4097"/>
    <lineage>
        <taxon>Eukaryota</taxon>
        <taxon>Viridiplantae</taxon>
        <taxon>Streptophyta</taxon>
        <taxon>Embryophyta</taxon>
        <taxon>Tracheophyta</taxon>
        <taxon>Spermatophyta</taxon>
        <taxon>Magnoliopsida</taxon>
        <taxon>eudicotyledons</taxon>
        <taxon>Gunneridae</taxon>
        <taxon>Pentapetalae</taxon>
        <taxon>asterids</taxon>
        <taxon>lamiids</taxon>
        <taxon>Solanales</taxon>
        <taxon>Solanaceae</taxon>
        <taxon>Nicotianoideae</taxon>
        <taxon>Nicotianeae</taxon>
        <taxon>Nicotiana</taxon>
    </lineage>
</organism>
<name>A0A1S3ZC45_TOBAC</name>
<dbReference type="Pfam" id="PF04434">
    <property type="entry name" value="SWIM"/>
    <property type="match status" value="1"/>
</dbReference>
<feature type="region of interest" description="Disordered" evidence="5">
    <location>
        <begin position="96"/>
        <end position="116"/>
    </location>
</feature>
<keyword evidence="2 4" id="KW-0863">Zinc-finger</keyword>
<dbReference type="OMA" id="DIEDYCH"/>
<evidence type="ECO:0000256" key="4">
    <source>
        <dbReference type="PROSITE-ProRule" id="PRU00325"/>
    </source>
</evidence>
<feature type="compositionally biased region" description="Basic residues" evidence="5">
    <location>
        <begin position="101"/>
        <end position="116"/>
    </location>
</feature>
<evidence type="ECO:0000313" key="7">
    <source>
        <dbReference type="RefSeq" id="XP_016461968.1"/>
    </source>
</evidence>
<proteinExistence type="predicted"/>
<protein>
    <recommendedName>
        <fullName evidence="6">SWIM-type domain-containing protein</fullName>
    </recommendedName>
</protein>
<keyword evidence="1" id="KW-0479">Metal-binding</keyword>
<keyword evidence="3" id="KW-0862">Zinc</keyword>
<feature type="domain" description="SWIM-type" evidence="6">
    <location>
        <begin position="20"/>
        <end position="52"/>
    </location>
</feature>
<evidence type="ECO:0000256" key="3">
    <source>
        <dbReference type="ARBA" id="ARBA00022833"/>
    </source>
</evidence>
<accession>A0A1S3ZC45</accession>